<evidence type="ECO:0000313" key="1">
    <source>
        <dbReference type="EMBL" id="MQZ84183.1"/>
    </source>
</evidence>
<name>A0A6A8BX30_ACIBA</name>
<dbReference type="EMBL" id="VYSM01000014">
    <property type="protein sequence ID" value="MQZ84183.1"/>
    <property type="molecule type" value="Genomic_DNA"/>
</dbReference>
<comment type="caution">
    <text evidence="1">The sequence shown here is derived from an EMBL/GenBank/DDBJ whole genome shotgun (WGS) entry which is preliminary data.</text>
</comment>
<proteinExistence type="predicted"/>
<sequence length="123" mass="14063">MKPEQFIRDFGEKKAREVVEGAPGFPVFGYCTLTGNYIFKRSNATAYYHNETNSWSEDYAIELILLEDLKRLVESLDIIEFHEGISGAKLVYKLRPSDAEGVDLWVRLERAIKDHESIYGGGE</sequence>
<accession>A0A6A8BX30</accession>
<dbReference type="AlphaFoldDB" id="A0A6A8BX30"/>
<reference evidence="1" key="1">
    <citation type="submission" date="2019-09" db="EMBL/GenBank/DDBJ databases">
        <title>Distinct mechanisms of dissemination of NDM-1 metallo-beta-betalactamase in Acinetobacter species spp. in Argentina.</title>
        <authorList>
            <person name="Maria R.S."/>
            <person name="Adams M.D."/>
        </authorList>
    </citation>
    <scope>NUCLEOTIDE SEQUENCE</scope>
    <source>
        <strain evidence="1">AMA47</strain>
    </source>
</reference>
<gene>
    <name evidence="1" type="ORF">F4U06_08275</name>
</gene>
<organism evidence="1">
    <name type="scientific">Acinetobacter baumannii</name>
    <dbReference type="NCBI Taxonomy" id="470"/>
    <lineage>
        <taxon>Bacteria</taxon>
        <taxon>Pseudomonadati</taxon>
        <taxon>Pseudomonadota</taxon>
        <taxon>Gammaproteobacteria</taxon>
        <taxon>Moraxellales</taxon>
        <taxon>Moraxellaceae</taxon>
        <taxon>Acinetobacter</taxon>
        <taxon>Acinetobacter calcoaceticus/baumannii complex</taxon>
    </lineage>
</organism>
<dbReference type="RefSeq" id="WP_153565935.1">
    <property type="nucleotide sequence ID" value="NZ_JACDYD010000018.1"/>
</dbReference>
<protein>
    <submittedName>
        <fullName evidence="1">Uncharacterized protein</fullName>
    </submittedName>
</protein>